<dbReference type="InterPro" id="IPR035919">
    <property type="entry name" value="EAL_sf"/>
</dbReference>
<evidence type="ECO:0000313" key="3">
    <source>
        <dbReference type="EMBL" id="RIW10753.1"/>
    </source>
</evidence>
<dbReference type="PANTHER" id="PTHR33121">
    <property type="entry name" value="CYCLIC DI-GMP PHOSPHODIESTERASE PDEF"/>
    <property type="match status" value="1"/>
</dbReference>
<evidence type="ECO:0000313" key="4">
    <source>
        <dbReference type="Proteomes" id="UP000253437"/>
    </source>
</evidence>
<keyword evidence="1" id="KW-0472">Membrane</keyword>
<protein>
    <submittedName>
        <fullName evidence="3">EAL domain-containing protein</fullName>
    </submittedName>
</protein>
<dbReference type="SMART" id="SM00052">
    <property type="entry name" value="EAL"/>
    <property type="match status" value="1"/>
</dbReference>
<dbReference type="GO" id="GO:0071111">
    <property type="term" value="F:cyclic-guanylate-specific phosphodiesterase activity"/>
    <property type="evidence" value="ECO:0007669"/>
    <property type="project" value="InterPro"/>
</dbReference>
<gene>
    <name evidence="3" type="ORF">DS957_016645</name>
</gene>
<keyword evidence="1" id="KW-0812">Transmembrane</keyword>
<keyword evidence="1" id="KW-1133">Transmembrane helix</keyword>
<feature type="transmembrane region" description="Helical" evidence="1">
    <location>
        <begin position="12"/>
        <end position="28"/>
    </location>
</feature>
<dbReference type="SUPFAM" id="SSF141868">
    <property type="entry name" value="EAL domain-like"/>
    <property type="match status" value="1"/>
</dbReference>
<feature type="domain" description="EAL" evidence="2">
    <location>
        <begin position="242"/>
        <end position="489"/>
    </location>
</feature>
<proteinExistence type="predicted"/>
<dbReference type="CDD" id="cd01948">
    <property type="entry name" value="EAL"/>
    <property type="match status" value="1"/>
</dbReference>
<dbReference type="InterPro" id="IPR050706">
    <property type="entry name" value="Cyclic-di-GMP_PDE-like"/>
</dbReference>
<feature type="transmembrane region" description="Helical" evidence="1">
    <location>
        <begin position="214"/>
        <end position="235"/>
    </location>
</feature>
<dbReference type="Gene3D" id="3.20.20.450">
    <property type="entry name" value="EAL domain"/>
    <property type="match status" value="1"/>
</dbReference>
<dbReference type="EMBL" id="QOUW02000069">
    <property type="protein sequence ID" value="RIW10753.1"/>
    <property type="molecule type" value="Genomic_DNA"/>
</dbReference>
<organism evidence="3 4">
    <name type="scientific">Vibrio harveyi</name>
    <name type="common">Beneckea harveyi</name>
    <dbReference type="NCBI Taxonomy" id="669"/>
    <lineage>
        <taxon>Bacteria</taxon>
        <taxon>Pseudomonadati</taxon>
        <taxon>Pseudomonadota</taxon>
        <taxon>Gammaproteobacteria</taxon>
        <taxon>Vibrionales</taxon>
        <taxon>Vibrionaceae</taxon>
        <taxon>Vibrio</taxon>
    </lineage>
</organism>
<accession>A0A8B3DGP2</accession>
<dbReference type="InterPro" id="IPR001633">
    <property type="entry name" value="EAL_dom"/>
</dbReference>
<dbReference type="PROSITE" id="PS50883">
    <property type="entry name" value="EAL"/>
    <property type="match status" value="1"/>
</dbReference>
<evidence type="ECO:0000259" key="2">
    <source>
        <dbReference type="PROSITE" id="PS50883"/>
    </source>
</evidence>
<evidence type="ECO:0000256" key="1">
    <source>
        <dbReference type="SAM" id="Phobius"/>
    </source>
</evidence>
<reference evidence="3 4" key="1">
    <citation type="submission" date="2018-08" db="EMBL/GenBank/DDBJ databases">
        <title>Vibrio harveyi strains pathogenic to white snook Centropomus viridis Lockington (1877) and potential probiotic bacteria.</title>
        <authorList>
            <person name="Soto-Rodriguez S."/>
            <person name="Gomez-Gil B."/>
            <person name="Lozano-Olvera R."/>
        </authorList>
    </citation>
    <scope>NUCLEOTIDE SEQUENCE [LARGE SCALE GENOMIC DNA]</scope>
    <source>
        <strain evidence="3 4">CAIM 1508</strain>
    </source>
</reference>
<dbReference type="Proteomes" id="UP000253437">
    <property type="component" value="Unassembled WGS sequence"/>
</dbReference>
<dbReference type="AlphaFoldDB" id="A0A8B3DGP2"/>
<name>A0A8B3DGP2_VIBHA</name>
<dbReference type="RefSeq" id="WP_114092503.1">
    <property type="nucleotide sequence ID" value="NZ_QOUW02000069.1"/>
</dbReference>
<comment type="caution">
    <text evidence="3">The sequence shown here is derived from an EMBL/GenBank/DDBJ whole genome shotgun (WGS) entry which is preliminary data.</text>
</comment>
<dbReference type="Pfam" id="PF00563">
    <property type="entry name" value="EAL"/>
    <property type="match status" value="1"/>
</dbReference>
<sequence length="489" mass="55090">MINKELLKKAVIYMLPLPLIVAEVFYLANQSIQRNLDHILDKNVQVADEILSQIKTENRTALINPERCEALQQNLMFERDIDEMLIVKGEQIVCSSKQGAMSRPLTDYTHIYSNGQLSFGHLKGYEEQVLFLITKSEKRPEYKAITVVDRDYFGVTVGYRNDVRLKRSAMFVGGASAPKNASKHGQNAVSLAHSNEFNYDALIEASDIYVDQKLLSYAISAVPILLVFYLLIVVIHRFVDPQRSLVSELRKALKRQDLLLYYQPQYDATTGHAFGYEALIRWPHKLRGFISPDEFIPAAESNGLVESLTDYVLEKVSNDFSKVKFETPIHLGVNVPPRYLVGSQVIRKIENIHRKLKTNNVELSIEITERQLIDDSARKHIAALRVHGITVLIDDFGTGQTALAVLQHMKVDYLKIDKCFIDTIGIESVNSTVLNAIVRLAGDLNVDLIAEGVETEEQAAHLRSLGVTLHQGYLYAKPLPYAEVVGNAK</sequence>
<dbReference type="PANTHER" id="PTHR33121:SF79">
    <property type="entry name" value="CYCLIC DI-GMP PHOSPHODIESTERASE PDED-RELATED"/>
    <property type="match status" value="1"/>
</dbReference>